<feature type="transmembrane region" description="Helical" evidence="6">
    <location>
        <begin position="7"/>
        <end position="24"/>
    </location>
</feature>
<dbReference type="Gene3D" id="3.40.50.2300">
    <property type="match status" value="2"/>
</dbReference>
<dbReference type="GO" id="GO:0005524">
    <property type="term" value="F:ATP binding"/>
    <property type="evidence" value="ECO:0007669"/>
    <property type="project" value="UniProtKB-KW"/>
</dbReference>
<evidence type="ECO:0000259" key="9">
    <source>
        <dbReference type="PROSITE" id="PS50894"/>
    </source>
</evidence>
<evidence type="ECO:0000256" key="3">
    <source>
        <dbReference type="ARBA" id="ARBA00022553"/>
    </source>
</evidence>
<comment type="caution">
    <text evidence="10">The sequence shown here is derived from an EMBL/GenBank/DDBJ whole genome shotgun (WGS) entry which is preliminary data.</text>
</comment>
<dbReference type="PROSITE" id="PS50109">
    <property type="entry name" value="HIS_KIN"/>
    <property type="match status" value="1"/>
</dbReference>
<dbReference type="Gene3D" id="3.30.565.10">
    <property type="entry name" value="Histidine kinase-like ATPase, C-terminal domain"/>
    <property type="match status" value="1"/>
</dbReference>
<dbReference type="InterPro" id="IPR003594">
    <property type="entry name" value="HATPase_dom"/>
</dbReference>
<keyword evidence="6" id="KW-0472">Membrane</keyword>
<dbReference type="Pfam" id="PF00512">
    <property type="entry name" value="HisKA"/>
    <property type="match status" value="1"/>
</dbReference>
<dbReference type="InterPro" id="IPR004358">
    <property type="entry name" value="Sig_transdc_His_kin-like_C"/>
</dbReference>
<evidence type="ECO:0000259" key="7">
    <source>
        <dbReference type="PROSITE" id="PS50109"/>
    </source>
</evidence>
<name>A0A5S5MDZ4_9BACT</name>
<feature type="modified residue" description="4-aspartylphosphate" evidence="5">
    <location>
        <position position="444"/>
    </location>
</feature>
<dbReference type="OrthoDB" id="9796305at2"/>
<organism evidence="10 11">
    <name type="scientific">Desulfobotulus mexicanus</name>
    <dbReference type="NCBI Taxonomy" id="2586642"/>
    <lineage>
        <taxon>Bacteria</taxon>
        <taxon>Pseudomonadati</taxon>
        <taxon>Thermodesulfobacteriota</taxon>
        <taxon>Desulfobacteria</taxon>
        <taxon>Desulfobacterales</taxon>
        <taxon>Desulfobacteraceae</taxon>
        <taxon>Desulfobotulus</taxon>
    </lineage>
</organism>
<evidence type="ECO:0000313" key="11">
    <source>
        <dbReference type="Proteomes" id="UP000321899"/>
    </source>
</evidence>
<dbReference type="GO" id="GO:0000155">
    <property type="term" value="F:phosphorelay sensor kinase activity"/>
    <property type="evidence" value="ECO:0007669"/>
    <property type="project" value="InterPro"/>
</dbReference>
<dbReference type="CDD" id="cd17546">
    <property type="entry name" value="REC_hyHK_CKI1_RcsC-like"/>
    <property type="match status" value="2"/>
</dbReference>
<feature type="modified residue" description="4-aspartylphosphate" evidence="5">
    <location>
        <position position="580"/>
    </location>
</feature>
<dbReference type="Pfam" id="PF00072">
    <property type="entry name" value="Response_reg"/>
    <property type="match status" value="2"/>
</dbReference>
<evidence type="ECO:0000259" key="8">
    <source>
        <dbReference type="PROSITE" id="PS50110"/>
    </source>
</evidence>
<dbReference type="PROSITE" id="PS50110">
    <property type="entry name" value="RESPONSE_REGULATORY"/>
    <property type="match status" value="2"/>
</dbReference>
<dbReference type="Proteomes" id="UP000321899">
    <property type="component" value="Unassembled WGS sequence"/>
</dbReference>
<dbReference type="Pfam" id="PF01627">
    <property type="entry name" value="Hpt"/>
    <property type="match status" value="1"/>
</dbReference>
<dbReference type="FunFam" id="3.30.565.10:FF:000010">
    <property type="entry name" value="Sensor histidine kinase RcsC"/>
    <property type="match status" value="1"/>
</dbReference>
<dbReference type="SMART" id="SM00388">
    <property type="entry name" value="HisKA"/>
    <property type="match status" value="1"/>
</dbReference>
<dbReference type="InterPro" id="IPR036890">
    <property type="entry name" value="HATPase_C_sf"/>
</dbReference>
<accession>A0A5S5MDZ4</accession>
<dbReference type="PANTHER" id="PTHR45339">
    <property type="entry name" value="HYBRID SIGNAL TRANSDUCTION HISTIDINE KINASE J"/>
    <property type="match status" value="1"/>
</dbReference>
<dbReference type="PRINTS" id="PR00344">
    <property type="entry name" value="BCTRLSENSOR"/>
</dbReference>
<protein>
    <recommendedName>
        <fullName evidence="2">histidine kinase</fullName>
        <ecNumber evidence="2">2.7.13.3</ecNumber>
    </recommendedName>
</protein>
<feature type="domain" description="Response regulatory" evidence="8">
    <location>
        <begin position="394"/>
        <end position="509"/>
    </location>
</feature>
<dbReference type="Gene3D" id="1.10.287.130">
    <property type="match status" value="1"/>
</dbReference>
<feature type="domain" description="Histidine kinase" evidence="7">
    <location>
        <begin position="158"/>
        <end position="376"/>
    </location>
</feature>
<dbReference type="SMART" id="SM00387">
    <property type="entry name" value="HATPase_c"/>
    <property type="match status" value="1"/>
</dbReference>
<dbReference type="Pfam" id="PF02518">
    <property type="entry name" value="HATPase_c"/>
    <property type="match status" value="1"/>
</dbReference>
<feature type="domain" description="Response regulatory" evidence="8">
    <location>
        <begin position="531"/>
        <end position="647"/>
    </location>
</feature>
<sequence>MRLASQFRLITAIHILLPLLIMGITASRNGLLEESLFQDVLGIALISAFFIIFFSPEAPGIKWMVSTPLSRIMVFCRTLQDEKNPHFSLPPQKDDENEFITLMRHMNWMARKIRIRENELEERVQERTLALETAYHQLEEARDAAEASSRAKDGFLATMSHEIRTPIHAISGMCDVLLRSSVTPAQSEHLRIIQTASKALLDQMNATLDFSRISAGRLPLNEAPFRIGEMVEDVCAIFAAEAGKKEIELIADIAENVPACVKGDGPKIRQVLINLLGNALKFTESGDICLKVLFDPASGLTSFEVKDTGMGIALKHRKEIFLPFTQADGSITRRYGGTGLGLAICRGIIRLMGGQITLDSKEGFGSTFSFSLTLPAQPIARTRPPLPERLQRLHCLVAEDHPVTARVLGRYLKDFGFSFHHAETGQKLLDTLKEKPHPDLILLDISLRDTDGLALCRELAKTHGTLPPVILMGSRPDEEGIAMASPGCTAFLNKPLRPSTLFDTIMEIFGADLRLRPCPVTTDTASLAGLSILLVEDNSVNRMIARELLIPAGVHVHTASSGDEALTFLEKEDVDLILMDVRMEGMDGRETTRKIRRIPKFKEIPIIALTADAGMEEESLSRMAGMDAHLTKPLNAKALFSMLAGYQKNNSNNASAIHPAPFGQPHPDGTPLDSHRAIHRFLGNRQLYEKVLEEFSRSQSRTPEEIAGCLDRGDREKARLLAHTLKGTAANIGAHDLSMAAKEVETRIIHDTGPVQEAINQLTQSMETVLEVIIKNSPEQKNQEPESCTAPSQELLSALGELDHLFAANRMNAKAKTAELENLLSGCGRARDFRKLMDAAERYDFQNARNILQQIQNGLSAAFQENHQGVQP</sequence>
<dbReference type="SUPFAM" id="SSF52172">
    <property type="entry name" value="CheY-like"/>
    <property type="match status" value="2"/>
</dbReference>
<dbReference type="InterPro" id="IPR036097">
    <property type="entry name" value="HisK_dim/P_sf"/>
</dbReference>
<dbReference type="EC" id="2.7.13.3" evidence="2"/>
<dbReference type="InterPro" id="IPR008207">
    <property type="entry name" value="Sig_transdc_His_kin_Hpt_dom"/>
</dbReference>
<reference evidence="10 11" key="1">
    <citation type="submission" date="2019-06" db="EMBL/GenBank/DDBJ databases">
        <title>Desulfobotulus mexicanus sp. nov., a novel sulfate-reducing bacterium isolated from the sediment of an alkaline crater lake in Mexico.</title>
        <authorList>
            <person name="Hirschler-Rea A."/>
        </authorList>
    </citation>
    <scope>NUCLEOTIDE SEQUENCE [LARGE SCALE GENOMIC DNA]</scope>
    <source>
        <strain evidence="10 11">PAR22N</strain>
    </source>
</reference>
<comment type="catalytic activity">
    <reaction evidence="1">
        <text>ATP + protein L-histidine = ADP + protein N-phospho-L-histidine.</text>
        <dbReference type="EC" id="2.7.13.3"/>
    </reaction>
</comment>
<dbReference type="CDD" id="cd16922">
    <property type="entry name" value="HATPase_EvgS-ArcB-TorS-like"/>
    <property type="match status" value="1"/>
</dbReference>
<dbReference type="InterPro" id="IPR036641">
    <property type="entry name" value="HPT_dom_sf"/>
</dbReference>
<evidence type="ECO:0000256" key="4">
    <source>
        <dbReference type="PROSITE-ProRule" id="PRU00110"/>
    </source>
</evidence>
<dbReference type="SMART" id="SM00448">
    <property type="entry name" value="REC"/>
    <property type="match status" value="2"/>
</dbReference>
<dbReference type="EMBL" id="VDMB01000018">
    <property type="protein sequence ID" value="TYT73899.1"/>
    <property type="molecule type" value="Genomic_DNA"/>
</dbReference>
<dbReference type="PROSITE" id="PS50894">
    <property type="entry name" value="HPT"/>
    <property type="match status" value="1"/>
</dbReference>
<evidence type="ECO:0000256" key="5">
    <source>
        <dbReference type="PROSITE-ProRule" id="PRU00169"/>
    </source>
</evidence>
<dbReference type="AlphaFoldDB" id="A0A5S5MDZ4"/>
<evidence type="ECO:0000256" key="6">
    <source>
        <dbReference type="SAM" id="Phobius"/>
    </source>
</evidence>
<dbReference type="SUPFAM" id="SSF47384">
    <property type="entry name" value="Homodimeric domain of signal transducing histidine kinase"/>
    <property type="match status" value="1"/>
</dbReference>
<keyword evidence="6" id="KW-0812">Transmembrane</keyword>
<evidence type="ECO:0000256" key="2">
    <source>
        <dbReference type="ARBA" id="ARBA00012438"/>
    </source>
</evidence>
<evidence type="ECO:0000313" key="10">
    <source>
        <dbReference type="EMBL" id="TYT73899.1"/>
    </source>
</evidence>
<dbReference type="RefSeq" id="WP_139449930.1">
    <property type="nucleotide sequence ID" value="NZ_VDMB01000018.1"/>
</dbReference>
<keyword evidence="3 5" id="KW-0597">Phosphoprotein</keyword>
<gene>
    <name evidence="10" type="ORF">FIM25_12735</name>
</gene>
<proteinExistence type="predicted"/>
<dbReference type="PANTHER" id="PTHR45339:SF5">
    <property type="entry name" value="HISTIDINE KINASE"/>
    <property type="match status" value="1"/>
</dbReference>
<keyword evidence="11" id="KW-1185">Reference proteome</keyword>
<feature type="domain" description="HPt" evidence="9">
    <location>
        <begin position="684"/>
        <end position="776"/>
    </location>
</feature>
<dbReference type="SUPFAM" id="SSF47226">
    <property type="entry name" value="Histidine-containing phosphotransfer domain, HPT domain"/>
    <property type="match status" value="1"/>
</dbReference>
<evidence type="ECO:0000256" key="1">
    <source>
        <dbReference type="ARBA" id="ARBA00000085"/>
    </source>
</evidence>
<dbReference type="InterPro" id="IPR003661">
    <property type="entry name" value="HisK_dim/P_dom"/>
</dbReference>
<dbReference type="InterPro" id="IPR005467">
    <property type="entry name" value="His_kinase_dom"/>
</dbReference>
<keyword evidence="6" id="KW-1133">Transmembrane helix</keyword>
<dbReference type="CDD" id="cd00082">
    <property type="entry name" value="HisKA"/>
    <property type="match status" value="1"/>
</dbReference>
<dbReference type="InterPro" id="IPR011006">
    <property type="entry name" value="CheY-like_superfamily"/>
</dbReference>
<dbReference type="SUPFAM" id="SSF55874">
    <property type="entry name" value="ATPase domain of HSP90 chaperone/DNA topoisomerase II/histidine kinase"/>
    <property type="match status" value="1"/>
</dbReference>
<feature type="transmembrane region" description="Helical" evidence="6">
    <location>
        <begin position="36"/>
        <end position="54"/>
    </location>
</feature>
<dbReference type="InterPro" id="IPR001789">
    <property type="entry name" value="Sig_transdc_resp-reg_receiver"/>
</dbReference>
<dbReference type="GO" id="GO:0005886">
    <property type="term" value="C:plasma membrane"/>
    <property type="evidence" value="ECO:0007669"/>
    <property type="project" value="UniProtKB-SubCell"/>
</dbReference>
<dbReference type="Gene3D" id="1.20.120.160">
    <property type="entry name" value="HPT domain"/>
    <property type="match status" value="1"/>
</dbReference>
<feature type="modified residue" description="Phosphohistidine" evidence="4">
    <location>
        <position position="723"/>
    </location>
</feature>